<dbReference type="PANTHER" id="PTHR47944:SF18">
    <property type="entry name" value="FLAVONOID 3'-MONOOXYGENASE"/>
    <property type="match status" value="1"/>
</dbReference>
<dbReference type="EMBL" id="PYDT01000007">
    <property type="protein sequence ID" value="THU56095.1"/>
    <property type="molecule type" value="Genomic_DNA"/>
</dbReference>
<evidence type="ECO:0000256" key="5">
    <source>
        <dbReference type="ARBA" id="ARBA00022692"/>
    </source>
</evidence>
<dbReference type="InterPro" id="IPR002401">
    <property type="entry name" value="Cyt_P450_E_grp-I"/>
</dbReference>
<dbReference type="AlphaFoldDB" id="A0A4S8J416"/>
<evidence type="ECO:0000256" key="6">
    <source>
        <dbReference type="ARBA" id="ARBA00022723"/>
    </source>
</evidence>
<dbReference type="InterPro" id="IPR036396">
    <property type="entry name" value="Cyt_P450_sf"/>
</dbReference>
<sequence length="505" mass="56183">MAVDTVLIVGILLSVVVHLLLRRRLRSNPRLPLPPGPKGIPVLGALPQIGPMAHASLAELAKRYGPIMHLKMGTVRVVVASTAGAARSFLKAHDLQFANRPSTISGKDVTYDGQNFVFSNYGPRWKLLRRFANLHLLGPKAVADWAQVRADEVGRLLRSMRESSKNSRPVFVQEAVVCSNANIIGQVVLSRRVFAAQGEESSKFKHAVTEMLTGVGLFNISDFVPAIAWMDLQGVQRHLRRAHLRMDAILSEFVAEHQETAHERKGRPDVLDLLLANKVDADGVSLSDVNIRGFIFDMFVAGTDTSSVTIEWALAEMLKNPTILKKAQAEMDQVIGKSRRLEESDIPKLPYLRAICKEALRLHPSTPLGIPHYSFEPCEVDGYYIPENTRLLINIWAIGRDPNVWEDPLEFKPERFLSGKNAHIEPLGNDFELIPFGAGRRICAGMQLGLVFVQYTLGSLLHSFDWKLADDVEELNMEERFGLVLPKAVPLKTTVSPRLADSAYM</sequence>
<keyword evidence="9 14" id="KW-0560">Oxidoreductase</keyword>
<keyword evidence="6 13" id="KW-0479">Metal-binding</keyword>
<dbReference type="InterPro" id="IPR001128">
    <property type="entry name" value="Cyt_P450"/>
</dbReference>
<keyword evidence="11 14" id="KW-0503">Monooxygenase</keyword>
<keyword evidence="8 15" id="KW-1133">Transmembrane helix</keyword>
<evidence type="ECO:0000256" key="15">
    <source>
        <dbReference type="SAM" id="Phobius"/>
    </source>
</evidence>
<dbReference type="PRINTS" id="PR00463">
    <property type="entry name" value="EP450I"/>
</dbReference>
<keyword evidence="4 13" id="KW-0349">Heme</keyword>
<evidence type="ECO:0000256" key="7">
    <source>
        <dbReference type="ARBA" id="ARBA00022857"/>
    </source>
</evidence>
<keyword evidence="5 15" id="KW-0812">Transmembrane</keyword>
<dbReference type="InterPro" id="IPR017972">
    <property type="entry name" value="Cyt_P450_CS"/>
</dbReference>
<evidence type="ECO:0000313" key="17">
    <source>
        <dbReference type="Proteomes" id="UP000317650"/>
    </source>
</evidence>
<dbReference type="GO" id="GO:0016705">
    <property type="term" value="F:oxidoreductase activity, acting on paired donors, with incorporation or reduction of molecular oxygen"/>
    <property type="evidence" value="ECO:0007669"/>
    <property type="project" value="InterPro"/>
</dbReference>
<dbReference type="GO" id="GO:0010333">
    <property type="term" value="F:terpene synthase activity"/>
    <property type="evidence" value="ECO:0007669"/>
    <property type="project" value="UniProtKB-ARBA"/>
</dbReference>
<evidence type="ECO:0000256" key="3">
    <source>
        <dbReference type="ARBA" id="ARBA00010617"/>
    </source>
</evidence>
<evidence type="ECO:0000313" key="16">
    <source>
        <dbReference type="EMBL" id="THU56095.1"/>
    </source>
</evidence>
<protein>
    <submittedName>
        <fullName evidence="16">Uncharacterized protein</fullName>
    </submittedName>
</protein>
<feature type="binding site" description="axial binding residue" evidence="13">
    <location>
        <position position="443"/>
    </location>
    <ligand>
        <name>heme</name>
        <dbReference type="ChEBI" id="CHEBI:30413"/>
    </ligand>
    <ligandPart>
        <name>Fe</name>
        <dbReference type="ChEBI" id="CHEBI:18248"/>
    </ligandPart>
</feature>
<organism evidence="16 17">
    <name type="scientific">Musa balbisiana</name>
    <name type="common">Banana</name>
    <dbReference type="NCBI Taxonomy" id="52838"/>
    <lineage>
        <taxon>Eukaryota</taxon>
        <taxon>Viridiplantae</taxon>
        <taxon>Streptophyta</taxon>
        <taxon>Embryophyta</taxon>
        <taxon>Tracheophyta</taxon>
        <taxon>Spermatophyta</taxon>
        <taxon>Magnoliopsida</taxon>
        <taxon>Liliopsida</taxon>
        <taxon>Zingiberales</taxon>
        <taxon>Musaceae</taxon>
        <taxon>Musa</taxon>
    </lineage>
</organism>
<comment type="similarity">
    <text evidence="3 14">Belongs to the cytochrome P450 family.</text>
</comment>
<dbReference type="PRINTS" id="PR00385">
    <property type="entry name" value="P450"/>
</dbReference>
<comment type="subcellular location">
    <subcellularLocation>
        <location evidence="2">Membrane</location>
        <topology evidence="2">Single-pass membrane protein</topology>
    </subcellularLocation>
</comment>
<dbReference type="Proteomes" id="UP000317650">
    <property type="component" value="Chromosome 11"/>
</dbReference>
<evidence type="ECO:0000256" key="10">
    <source>
        <dbReference type="ARBA" id="ARBA00023004"/>
    </source>
</evidence>
<evidence type="ECO:0000256" key="11">
    <source>
        <dbReference type="ARBA" id="ARBA00023033"/>
    </source>
</evidence>
<gene>
    <name evidence="16" type="ORF">C4D60_Mb11t13650</name>
</gene>
<accession>A0A4S8J416</accession>
<dbReference type="GO" id="GO:0016020">
    <property type="term" value="C:membrane"/>
    <property type="evidence" value="ECO:0007669"/>
    <property type="project" value="UniProtKB-SubCell"/>
</dbReference>
<keyword evidence="10 13" id="KW-0408">Iron</keyword>
<dbReference type="PROSITE" id="PS00086">
    <property type="entry name" value="CYTOCHROME_P450"/>
    <property type="match status" value="1"/>
</dbReference>
<keyword evidence="17" id="KW-1185">Reference proteome</keyword>
<comment type="cofactor">
    <cofactor evidence="1 13">
        <name>heme</name>
        <dbReference type="ChEBI" id="CHEBI:30413"/>
    </cofactor>
</comment>
<dbReference type="Gene3D" id="1.10.630.10">
    <property type="entry name" value="Cytochrome P450"/>
    <property type="match status" value="1"/>
</dbReference>
<dbReference type="STRING" id="52838.A0A4S8J416"/>
<dbReference type="GO" id="GO:0080027">
    <property type="term" value="P:response to herbivore"/>
    <property type="evidence" value="ECO:0007669"/>
    <property type="project" value="UniProtKB-ARBA"/>
</dbReference>
<evidence type="ECO:0000256" key="4">
    <source>
        <dbReference type="ARBA" id="ARBA00022617"/>
    </source>
</evidence>
<dbReference type="PANTHER" id="PTHR47944">
    <property type="entry name" value="CYTOCHROME P450 98A9"/>
    <property type="match status" value="1"/>
</dbReference>
<dbReference type="Pfam" id="PF00067">
    <property type="entry name" value="p450"/>
    <property type="match status" value="1"/>
</dbReference>
<name>A0A4S8J416_MUSBA</name>
<evidence type="ECO:0000256" key="8">
    <source>
        <dbReference type="ARBA" id="ARBA00022989"/>
    </source>
</evidence>
<evidence type="ECO:0000256" key="9">
    <source>
        <dbReference type="ARBA" id="ARBA00023002"/>
    </source>
</evidence>
<comment type="caution">
    <text evidence="16">The sequence shown here is derived from an EMBL/GenBank/DDBJ whole genome shotgun (WGS) entry which is preliminary data.</text>
</comment>
<evidence type="ECO:0000256" key="14">
    <source>
        <dbReference type="RuleBase" id="RU000461"/>
    </source>
</evidence>
<evidence type="ECO:0000256" key="13">
    <source>
        <dbReference type="PIRSR" id="PIRSR602401-1"/>
    </source>
</evidence>
<dbReference type="GO" id="GO:0020037">
    <property type="term" value="F:heme binding"/>
    <property type="evidence" value="ECO:0007669"/>
    <property type="project" value="InterPro"/>
</dbReference>
<dbReference type="GO" id="GO:0004497">
    <property type="term" value="F:monooxygenase activity"/>
    <property type="evidence" value="ECO:0007669"/>
    <property type="project" value="UniProtKB-KW"/>
</dbReference>
<proteinExistence type="inferred from homology"/>
<evidence type="ECO:0000256" key="12">
    <source>
        <dbReference type="ARBA" id="ARBA00023136"/>
    </source>
</evidence>
<evidence type="ECO:0000256" key="1">
    <source>
        <dbReference type="ARBA" id="ARBA00001971"/>
    </source>
</evidence>
<keyword evidence="7" id="KW-0521">NADP</keyword>
<feature type="transmembrane region" description="Helical" evidence="15">
    <location>
        <begin position="6"/>
        <end position="21"/>
    </location>
</feature>
<dbReference type="SUPFAM" id="SSF48264">
    <property type="entry name" value="Cytochrome P450"/>
    <property type="match status" value="1"/>
</dbReference>
<dbReference type="GO" id="GO:0005506">
    <property type="term" value="F:iron ion binding"/>
    <property type="evidence" value="ECO:0007669"/>
    <property type="project" value="InterPro"/>
</dbReference>
<keyword evidence="12 15" id="KW-0472">Membrane</keyword>
<dbReference type="FunFam" id="1.10.630.10:FF:000097">
    <property type="entry name" value="Cytochrome P-450 19"/>
    <property type="match status" value="1"/>
</dbReference>
<evidence type="ECO:0000256" key="2">
    <source>
        <dbReference type="ARBA" id="ARBA00004167"/>
    </source>
</evidence>
<reference evidence="16 17" key="1">
    <citation type="journal article" date="2019" name="Nat. Plants">
        <title>Genome sequencing of Musa balbisiana reveals subgenome evolution and function divergence in polyploid bananas.</title>
        <authorList>
            <person name="Yao X."/>
        </authorList>
    </citation>
    <scope>NUCLEOTIDE SEQUENCE [LARGE SCALE GENOMIC DNA]</scope>
    <source>
        <strain evidence="17">cv. DH-PKW</strain>
        <tissue evidence="16">Leaves</tissue>
    </source>
</reference>